<accession>A0A3N4LEW9</accession>
<feature type="compositionally biased region" description="Low complexity" evidence="1">
    <location>
        <begin position="15"/>
        <end position="24"/>
    </location>
</feature>
<gene>
    <name evidence="2" type="ORF">L211DRAFT_853356</name>
</gene>
<organism evidence="2 3">
    <name type="scientific">Terfezia boudieri ATCC MYA-4762</name>
    <dbReference type="NCBI Taxonomy" id="1051890"/>
    <lineage>
        <taxon>Eukaryota</taxon>
        <taxon>Fungi</taxon>
        <taxon>Dikarya</taxon>
        <taxon>Ascomycota</taxon>
        <taxon>Pezizomycotina</taxon>
        <taxon>Pezizomycetes</taxon>
        <taxon>Pezizales</taxon>
        <taxon>Pezizaceae</taxon>
        <taxon>Terfezia</taxon>
    </lineage>
</organism>
<dbReference type="Proteomes" id="UP000267821">
    <property type="component" value="Unassembled WGS sequence"/>
</dbReference>
<keyword evidence="3" id="KW-1185">Reference proteome</keyword>
<name>A0A3N4LEW9_9PEZI</name>
<dbReference type="AlphaFoldDB" id="A0A3N4LEW9"/>
<proteinExistence type="predicted"/>
<dbReference type="InParanoid" id="A0A3N4LEW9"/>
<evidence type="ECO:0000313" key="3">
    <source>
        <dbReference type="Proteomes" id="UP000267821"/>
    </source>
</evidence>
<sequence length="106" mass="12364">MEELDPKEDDEGNESNSSDSSWSIASTSSFDADIEDLPYEPHAKMLSSQQKRTTRVWHEQYVPNIWQKPANGFMRLEWFMDRNIRHFYTHFSMGTGTQNLAICPAF</sequence>
<feature type="compositionally biased region" description="Acidic residues" evidence="1">
    <location>
        <begin position="1"/>
        <end position="13"/>
    </location>
</feature>
<reference evidence="2 3" key="1">
    <citation type="journal article" date="2018" name="Nat. Ecol. Evol.">
        <title>Pezizomycetes genomes reveal the molecular basis of ectomycorrhizal truffle lifestyle.</title>
        <authorList>
            <person name="Murat C."/>
            <person name="Payen T."/>
            <person name="Noel B."/>
            <person name="Kuo A."/>
            <person name="Morin E."/>
            <person name="Chen J."/>
            <person name="Kohler A."/>
            <person name="Krizsan K."/>
            <person name="Balestrini R."/>
            <person name="Da Silva C."/>
            <person name="Montanini B."/>
            <person name="Hainaut M."/>
            <person name="Levati E."/>
            <person name="Barry K.W."/>
            <person name="Belfiori B."/>
            <person name="Cichocki N."/>
            <person name="Clum A."/>
            <person name="Dockter R.B."/>
            <person name="Fauchery L."/>
            <person name="Guy J."/>
            <person name="Iotti M."/>
            <person name="Le Tacon F."/>
            <person name="Lindquist E.A."/>
            <person name="Lipzen A."/>
            <person name="Malagnac F."/>
            <person name="Mello A."/>
            <person name="Molinier V."/>
            <person name="Miyauchi S."/>
            <person name="Poulain J."/>
            <person name="Riccioni C."/>
            <person name="Rubini A."/>
            <person name="Sitrit Y."/>
            <person name="Splivallo R."/>
            <person name="Traeger S."/>
            <person name="Wang M."/>
            <person name="Zifcakova L."/>
            <person name="Wipf D."/>
            <person name="Zambonelli A."/>
            <person name="Paolocci F."/>
            <person name="Nowrousian M."/>
            <person name="Ottonello S."/>
            <person name="Baldrian P."/>
            <person name="Spatafora J.W."/>
            <person name="Henrissat B."/>
            <person name="Nagy L.G."/>
            <person name="Aury J.M."/>
            <person name="Wincker P."/>
            <person name="Grigoriev I.V."/>
            <person name="Bonfante P."/>
            <person name="Martin F.M."/>
        </authorList>
    </citation>
    <scope>NUCLEOTIDE SEQUENCE [LARGE SCALE GENOMIC DNA]</scope>
    <source>
        <strain evidence="2 3">ATCC MYA-4762</strain>
    </source>
</reference>
<protein>
    <submittedName>
        <fullName evidence="2">Uncharacterized protein</fullName>
    </submittedName>
</protein>
<evidence type="ECO:0000313" key="2">
    <source>
        <dbReference type="EMBL" id="RPB19241.1"/>
    </source>
</evidence>
<dbReference type="EMBL" id="ML121594">
    <property type="protein sequence ID" value="RPB19241.1"/>
    <property type="molecule type" value="Genomic_DNA"/>
</dbReference>
<feature type="region of interest" description="Disordered" evidence="1">
    <location>
        <begin position="1"/>
        <end position="24"/>
    </location>
</feature>
<evidence type="ECO:0000256" key="1">
    <source>
        <dbReference type="SAM" id="MobiDB-lite"/>
    </source>
</evidence>